<proteinExistence type="predicted"/>
<dbReference type="HOGENOM" id="CLU_809185_0_0_1"/>
<dbReference type="InParanoid" id="W3XFJ7"/>
<dbReference type="EMBL" id="KI912110">
    <property type="protein sequence ID" value="ETS84197.1"/>
    <property type="molecule type" value="Genomic_DNA"/>
</dbReference>
<dbReference type="STRING" id="1229662.W3XFJ7"/>
<feature type="transmembrane region" description="Helical" evidence="1">
    <location>
        <begin position="30"/>
        <end position="51"/>
    </location>
</feature>
<organism evidence="2 3">
    <name type="scientific">Pestalotiopsis fici (strain W106-1 / CGMCC3.15140)</name>
    <dbReference type="NCBI Taxonomy" id="1229662"/>
    <lineage>
        <taxon>Eukaryota</taxon>
        <taxon>Fungi</taxon>
        <taxon>Dikarya</taxon>
        <taxon>Ascomycota</taxon>
        <taxon>Pezizomycotina</taxon>
        <taxon>Sordariomycetes</taxon>
        <taxon>Xylariomycetidae</taxon>
        <taxon>Amphisphaeriales</taxon>
        <taxon>Sporocadaceae</taxon>
        <taxon>Pestalotiopsis</taxon>
    </lineage>
</organism>
<protein>
    <submittedName>
        <fullName evidence="2">Uncharacterized protein</fullName>
    </submittedName>
</protein>
<dbReference type="KEGG" id="pfy:PFICI_02222"/>
<feature type="transmembrane region" description="Helical" evidence="1">
    <location>
        <begin position="252"/>
        <end position="273"/>
    </location>
</feature>
<keyword evidence="3" id="KW-1185">Reference proteome</keyword>
<keyword evidence="1" id="KW-0472">Membrane</keyword>
<evidence type="ECO:0000313" key="2">
    <source>
        <dbReference type="EMBL" id="ETS84197.1"/>
    </source>
</evidence>
<evidence type="ECO:0000313" key="3">
    <source>
        <dbReference type="Proteomes" id="UP000030651"/>
    </source>
</evidence>
<accession>W3XFJ7</accession>
<feature type="transmembrane region" description="Helical" evidence="1">
    <location>
        <begin position="293"/>
        <end position="311"/>
    </location>
</feature>
<keyword evidence="1" id="KW-0812">Transmembrane</keyword>
<dbReference type="GeneID" id="19267235"/>
<name>W3XFJ7_PESFW</name>
<feature type="transmembrane region" description="Helical" evidence="1">
    <location>
        <begin position="99"/>
        <end position="120"/>
    </location>
</feature>
<reference evidence="3" key="1">
    <citation type="journal article" date="2015" name="BMC Genomics">
        <title>Genomic and transcriptomic analysis of the endophytic fungus Pestalotiopsis fici reveals its lifestyle and high potential for synthesis of natural products.</title>
        <authorList>
            <person name="Wang X."/>
            <person name="Zhang X."/>
            <person name="Liu L."/>
            <person name="Xiang M."/>
            <person name="Wang W."/>
            <person name="Sun X."/>
            <person name="Che Y."/>
            <person name="Guo L."/>
            <person name="Liu G."/>
            <person name="Guo L."/>
            <person name="Wang C."/>
            <person name="Yin W.B."/>
            <person name="Stadler M."/>
            <person name="Zhang X."/>
            <person name="Liu X."/>
        </authorList>
    </citation>
    <scope>NUCLEOTIDE SEQUENCE [LARGE SCALE GENOMIC DNA]</scope>
    <source>
        <strain evidence="3">W106-1 / CGMCC3.15140</strain>
    </source>
</reference>
<dbReference type="OrthoDB" id="4582561at2759"/>
<keyword evidence="1" id="KW-1133">Transmembrane helix</keyword>
<dbReference type="RefSeq" id="XP_007828994.1">
    <property type="nucleotide sequence ID" value="XM_007830803.1"/>
</dbReference>
<gene>
    <name evidence="2" type="ORF">PFICI_02222</name>
</gene>
<feature type="transmembrane region" description="Helical" evidence="1">
    <location>
        <begin position="63"/>
        <end position="87"/>
    </location>
</feature>
<feature type="transmembrane region" description="Helical" evidence="1">
    <location>
        <begin position="205"/>
        <end position="225"/>
    </location>
</feature>
<dbReference type="Proteomes" id="UP000030651">
    <property type="component" value="Unassembled WGS sequence"/>
</dbReference>
<dbReference type="AlphaFoldDB" id="W3XFJ7"/>
<sequence length="343" mass="39670">MISDHFFDPKARGPGWRRLVFALDQTVNEFLDSALVFAAAMLGATIARYYIFLTPTDARLNEVWTYTLMGSALMSTFSVFPCIVLQTITSVRNSHYQRLFLWFMVAAFIITVQCVFQITFYEFFEYPYLGDYNYHDGTWSANDPWFQEQEESGYTLGGEWEQYYRLLRNVTHVFGSDRTMIVEKYCGNPNITKVLREVVTVGFSLQAPVMLFCLIAALVALILALPMNLPRLKDLQTRCADRLDKRSHAMNFARFCLGLIYLVMTWLFLVEFVRARRQVKDIAGGTDEDSNWSFGQILALAQWVPIALHVISKFKHYPESYEAIYHFDEDARSSLPIRRAFGP</sequence>
<evidence type="ECO:0000256" key="1">
    <source>
        <dbReference type="SAM" id="Phobius"/>
    </source>
</evidence>